<organism evidence="2 4">
    <name type="scientific">Thalassovita autumnalis</name>
    <dbReference type="NCBI Taxonomy" id="2072972"/>
    <lineage>
        <taxon>Bacteria</taxon>
        <taxon>Pseudomonadati</taxon>
        <taxon>Pseudomonadota</taxon>
        <taxon>Alphaproteobacteria</taxon>
        <taxon>Rhodobacterales</taxon>
        <taxon>Roseobacteraceae</taxon>
        <taxon>Thalassovita</taxon>
    </lineage>
</organism>
<name>A0A0P1FIF1_9RHOB</name>
<dbReference type="EMBL" id="CYSC01000043">
    <property type="protein sequence ID" value="CUH73845.1"/>
    <property type="molecule type" value="Genomic_DNA"/>
</dbReference>
<dbReference type="Proteomes" id="UP000051086">
    <property type="component" value="Unassembled WGS sequence"/>
</dbReference>
<dbReference type="AlphaFoldDB" id="A0A0P1FIF1"/>
<dbReference type="EMBL" id="CYSB01000029">
    <property type="protein sequence ID" value="CUH67332.1"/>
    <property type="molecule type" value="Genomic_DNA"/>
</dbReference>
<gene>
    <name evidence="1" type="ORF">TL5118_02147</name>
    <name evidence="2" type="ORF">TL5120_03662</name>
</gene>
<dbReference type="RefSeq" id="WP_058244991.1">
    <property type="nucleotide sequence ID" value="NZ_CYSB01000029.1"/>
</dbReference>
<evidence type="ECO:0000313" key="2">
    <source>
        <dbReference type="EMBL" id="CUH73845.1"/>
    </source>
</evidence>
<sequence length="273" mass="29625">MTEAKTIKMVEAKDAGTVAVAAFSILGIGRALYESMVNGAAIQGLQNQLNALAAELDAARSEYRGFFSDMTFARAYADIQSVTTTLALWEGTADEGRVSDAWLNANANYNFLLTMMLNAPGFLSDEDLVRISALHDVTLAQQSAILAILGKSYPNANELLDNIPKAQAATEAAQIRLFTEFHRGCEGEVTGGHDGEPIMSEVGYLNDDRACEFVGVAVGYHMRDYAYSMRATRALRDGIVAELALKKTEAARRDVDTFYEQTIQTVRASMALG</sequence>
<keyword evidence="3" id="KW-1185">Reference proteome</keyword>
<dbReference type="Proteomes" id="UP000051887">
    <property type="component" value="Unassembled WGS sequence"/>
</dbReference>
<reference evidence="1 3" key="1">
    <citation type="submission" date="2015-09" db="EMBL/GenBank/DDBJ databases">
        <authorList>
            <person name="Rodrigo-Torres L."/>
            <person name="Arahal D.R."/>
        </authorList>
    </citation>
    <scope>NUCLEOTIDE SEQUENCE [LARGE SCALE GENOMIC DNA]</scope>
    <source>
        <strain evidence="1 3">CECT 5118</strain>
    </source>
</reference>
<proteinExistence type="predicted"/>
<evidence type="ECO:0000313" key="3">
    <source>
        <dbReference type="Proteomes" id="UP000051086"/>
    </source>
</evidence>
<reference evidence="2 4" key="2">
    <citation type="submission" date="2015-09" db="EMBL/GenBank/DDBJ databases">
        <authorList>
            <consortium name="Swine Surveillance"/>
        </authorList>
    </citation>
    <scope>NUCLEOTIDE SEQUENCE [LARGE SCALE GENOMIC DNA]</scope>
    <source>
        <strain evidence="2 4">5120</strain>
    </source>
</reference>
<evidence type="ECO:0000313" key="4">
    <source>
        <dbReference type="Proteomes" id="UP000051887"/>
    </source>
</evidence>
<accession>A0A0P1FIF1</accession>
<protein>
    <submittedName>
        <fullName evidence="2">Uncharacterized protein</fullName>
    </submittedName>
</protein>
<evidence type="ECO:0000313" key="1">
    <source>
        <dbReference type="EMBL" id="CUH67332.1"/>
    </source>
</evidence>